<feature type="region of interest" description="Disordered" evidence="1">
    <location>
        <begin position="87"/>
        <end position="115"/>
    </location>
</feature>
<evidence type="ECO:0000313" key="3">
    <source>
        <dbReference type="EMBL" id="MBB6211672.1"/>
    </source>
</evidence>
<dbReference type="EMBL" id="JACIIX010000012">
    <property type="protein sequence ID" value="MBB6211672.1"/>
    <property type="molecule type" value="Genomic_DNA"/>
</dbReference>
<protein>
    <submittedName>
        <fullName evidence="3">Uncharacterized protein</fullName>
    </submittedName>
</protein>
<feature type="region of interest" description="Disordered" evidence="1">
    <location>
        <begin position="152"/>
        <end position="172"/>
    </location>
</feature>
<evidence type="ECO:0000313" key="4">
    <source>
        <dbReference type="Proteomes" id="UP000544872"/>
    </source>
</evidence>
<comment type="caution">
    <text evidence="3">The sequence shown here is derived from an EMBL/GenBank/DDBJ whole genome shotgun (WGS) entry which is preliminary data.</text>
</comment>
<sequence>MRRWLINVGVLLLFPAVAEAGQITAAQSCLLGAGFVPCIDRTDFSKEPEQAAWLTKCRTRPAGEREQCYLDTLDQFGYAFASPEQVKEQAAREQARRQALERESEQARKDFEERNRRRAEELRQLEGQSARTFVGSVEGPVTSYRGATPETVALQGAKNSQPPAGEESDPRHDETYCLFMEAEKVLLERSKSEERVEYEVGFSYVIRNGCRKTFRSVGLRADGRNWNEESVIRHDFTLTLGPFQEDKGRLTFFKYMTQSEFNAVKTVTVRLQ</sequence>
<dbReference type="AlphaFoldDB" id="A0A7W9ZHN9"/>
<keyword evidence="4" id="KW-1185">Reference proteome</keyword>
<feature type="signal peptide" evidence="2">
    <location>
        <begin position="1"/>
        <end position="20"/>
    </location>
</feature>
<reference evidence="3 4" key="1">
    <citation type="submission" date="2020-08" db="EMBL/GenBank/DDBJ databases">
        <title>Genomic Encyclopedia of Type Strains, Phase IV (KMG-IV): sequencing the most valuable type-strain genomes for metagenomic binning, comparative biology and taxonomic classification.</title>
        <authorList>
            <person name="Goeker M."/>
        </authorList>
    </citation>
    <scope>NUCLEOTIDE SEQUENCE [LARGE SCALE GENOMIC DNA]</scope>
    <source>
        <strain evidence="3 4">DSM 11590</strain>
    </source>
</reference>
<evidence type="ECO:0000256" key="2">
    <source>
        <dbReference type="SAM" id="SignalP"/>
    </source>
</evidence>
<keyword evidence="2" id="KW-0732">Signal</keyword>
<organism evidence="3 4">
    <name type="scientific">Novispirillum itersonii</name>
    <name type="common">Aquaspirillum itersonii</name>
    <dbReference type="NCBI Taxonomy" id="189"/>
    <lineage>
        <taxon>Bacteria</taxon>
        <taxon>Pseudomonadati</taxon>
        <taxon>Pseudomonadota</taxon>
        <taxon>Alphaproteobacteria</taxon>
        <taxon>Rhodospirillales</taxon>
        <taxon>Novispirillaceae</taxon>
        <taxon>Novispirillum</taxon>
    </lineage>
</organism>
<feature type="chain" id="PRO_5031406573" evidence="2">
    <location>
        <begin position="21"/>
        <end position="272"/>
    </location>
</feature>
<evidence type="ECO:0000256" key="1">
    <source>
        <dbReference type="SAM" id="MobiDB-lite"/>
    </source>
</evidence>
<dbReference type="Proteomes" id="UP000544872">
    <property type="component" value="Unassembled WGS sequence"/>
</dbReference>
<accession>A0A7W9ZHN9</accession>
<gene>
    <name evidence="3" type="ORF">FHS48_003113</name>
</gene>
<dbReference type="RefSeq" id="WP_184264648.1">
    <property type="nucleotide sequence ID" value="NZ_JACIIX010000012.1"/>
</dbReference>
<name>A0A7W9ZHN9_NOVIT</name>
<proteinExistence type="predicted"/>